<dbReference type="EMBL" id="KV448292">
    <property type="protein sequence ID" value="OAX38487.1"/>
    <property type="molecule type" value="Genomic_DNA"/>
</dbReference>
<name>A0A1B7N0V9_9AGAM</name>
<evidence type="ECO:0000313" key="1">
    <source>
        <dbReference type="EMBL" id="OAX38487.1"/>
    </source>
</evidence>
<dbReference type="AlphaFoldDB" id="A0A1B7N0V9"/>
<sequence length="63" mass="7352">ALAYYYHVCPRGCILPTRTIIQFYEPPRTIYLVKYYVQLWSLSQYAYLPGPGSMQQVSQSQSI</sequence>
<evidence type="ECO:0000313" key="2">
    <source>
        <dbReference type="Proteomes" id="UP000092154"/>
    </source>
</evidence>
<proteinExistence type="predicted"/>
<organism evidence="1 2">
    <name type="scientific">Rhizopogon vinicolor AM-OR11-026</name>
    <dbReference type="NCBI Taxonomy" id="1314800"/>
    <lineage>
        <taxon>Eukaryota</taxon>
        <taxon>Fungi</taxon>
        <taxon>Dikarya</taxon>
        <taxon>Basidiomycota</taxon>
        <taxon>Agaricomycotina</taxon>
        <taxon>Agaricomycetes</taxon>
        <taxon>Agaricomycetidae</taxon>
        <taxon>Boletales</taxon>
        <taxon>Suillineae</taxon>
        <taxon>Rhizopogonaceae</taxon>
        <taxon>Rhizopogon</taxon>
    </lineage>
</organism>
<accession>A0A1B7N0V9</accession>
<dbReference type="InParanoid" id="A0A1B7N0V9"/>
<feature type="non-terminal residue" evidence="1">
    <location>
        <position position="1"/>
    </location>
</feature>
<dbReference type="Proteomes" id="UP000092154">
    <property type="component" value="Unassembled WGS sequence"/>
</dbReference>
<keyword evidence="2" id="KW-1185">Reference proteome</keyword>
<gene>
    <name evidence="1" type="ORF">K503DRAFT_770429</name>
</gene>
<protein>
    <submittedName>
        <fullName evidence="1">Uncharacterized protein</fullName>
    </submittedName>
</protein>
<reference evidence="1 2" key="1">
    <citation type="submission" date="2016-06" db="EMBL/GenBank/DDBJ databases">
        <title>Comparative genomics of the ectomycorrhizal sister species Rhizopogon vinicolor and Rhizopogon vesiculosus (Basidiomycota: Boletales) reveals a divergence of the mating type B locus.</title>
        <authorList>
            <consortium name="DOE Joint Genome Institute"/>
            <person name="Mujic A.B."/>
            <person name="Kuo A."/>
            <person name="Tritt A."/>
            <person name="Lipzen A."/>
            <person name="Chen C."/>
            <person name="Johnson J."/>
            <person name="Sharma A."/>
            <person name="Barry K."/>
            <person name="Grigoriev I.V."/>
            <person name="Spatafora J.W."/>
        </authorList>
    </citation>
    <scope>NUCLEOTIDE SEQUENCE [LARGE SCALE GENOMIC DNA]</scope>
    <source>
        <strain evidence="1 2">AM-OR11-026</strain>
    </source>
</reference>